<gene>
    <name evidence="1" type="primary">agrD</name>
</gene>
<dbReference type="Pfam" id="PF05931">
    <property type="entry name" value="AgrD"/>
    <property type="match status" value="1"/>
</dbReference>
<accession>A0A411PZF9</accession>
<dbReference type="EMBL" id="MK044790">
    <property type="protein sequence ID" value="QBG64259.1"/>
    <property type="molecule type" value="Genomic_DNA"/>
</dbReference>
<name>A0A411PZF9_STACR</name>
<dbReference type="AlphaFoldDB" id="A0A411PZF9"/>
<evidence type="ECO:0000313" key="1">
    <source>
        <dbReference type="EMBL" id="QBG64259.1"/>
    </source>
</evidence>
<dbReference type="NCBIfam" id="TIGR04223">
    <property type="entry name" value="quorum_AgrD"/>
    <property type="match status" value="1"/>
</dbReference>
<dbReference type="SMART" id="SM00794">
    <property type="entry name" value="AgrD"/>
    <property type="match status" value="1"/>
</dbReference>
<protein>
    <submittedName>
        <fullName evidence="1">AgrD</fullName>
    </submittedName>
</protein>
<reference evidence="1" key="1">
    <citation type="submission" date="2018-10" db="EMBL/GenBank/DDBJ databases">
        <authorList>
            <person name="Gless B.H."/>
            <person name="Bojer M.S."/>
            <person name="Peng P."/>
            <person name="Baldry M."/>
            <person name="Ingmer H."/>
            <person name="Olsen C.A."/>
        </authorList>
    </citation>
    <scope>NUCLEOTIDE SEQUENCE</scope>
    <source>
        <strain evidence="1">Chrom1</strain>
    </source>
</reference>
<sequence length="44" mass="5026">MAIFETLFNLFTTLFKTLGNLASINPCTGFFDEPEVPQELRETE</sequence>
<organism evidence="1">
    <name type="scientific">Staphylococcus chromogenes</name>
    <name type="common">Staphylococcus hyicus subsp. chromogenes</name>
    <dbReference type="NCBI Taxonomy" id="46126"/>
    <lineage>
        <taxon>Bacteria</taxon>
        <taxon>Bacillati</taxon>
        <taxon>Bacillota</taxon>
        <taxon>Bacilli</taxon>
        <taxon>Bacillales</taxon>
        <taxon>Staphylococcaceae</taxon>
        <taxon>Staphylococcus</taxon>
    </lineage>
</organism>
<dbReference type="RefSeq" id="WP_107381457.1">
    <property type="nucleotide sequence ID" value="NZ_JAVRJX010000005.1"/>
</dbReference>
<proteinExistence type="predicted"/>
<dbReference type="InterPro" id="IPR009229">
    <property type="entry name" value="AgrD"/>
</dbReference>